<name>A0A5N6LB80_9ASTR</name>
<reference evidence="3 4" key="1">
    <citation type="submission" date="2019-05" db="EMBL/GenBank/DDBJ databases">
        <title>Mikania micrantha, genome provides insights into the molecular mechanism of rapid growth.</title>
        <authorList>
            <person name="Liu B."/>
        </authorList>
    </citation>
    <scope>NUCLEOTIDE SEQUENCE [LARGE SCALE GENOMIC DNA]</scope>
    <source>
        <strain evidence="3">NLD-2019</strain>
        <tissue evidence="3">Leaf</tissue>
    </source>
</reference>
<accession>A0A5N6LB80</accession>
<organism evidence="3 4">
    <name type="scientific">Mikania micrantha</name>
    <name type="common">bitter vine</name>
    <dbReference type="NCBI Taxonomy" id="192012"/>
    <lineage>
        <taxon>Eukaryota</taxon>
        <taxon>Viridiplantae</taxon>
        <taxon>Streptophyta</taxon>
        <taxon>Embryophyta</taxon>
        <taxon>Tracheophyta</taxon>
        <taxon>Spermatophyta</taxon>
        <taxon>Magnoliopsida</taxon>
        <taxon>eudicotyledons</taxon>
        <taxon>Gunneridae</taxon>
        <taxon>Pentapetalae</taxon>
        <taxon>asterids</taxon>
        <taxon>campanulids</taxon>
        <taxon>Asterales</taxon>
        <taxon>Asteraceae</taxon>
        <taxon>Asteroideae</taxon>
        <taxon>Heliantheae alliance</taxon>
        <taxon>Eupatorieae</taxon>
        <taxon>Mikania</taxon>
    </lineage>
</organism>
<evidence type="ECO:0000313" key="4">
    <source>
        <dbReference type="Proteomes" id="UP000326396"/>
    </source>
</evidence>
<dbReference type="Proteomes" id="UP000326396">
    <property type="component" value="Unassembled WGS sequence"/>
</dbReference>
<evidence type="ECO:0000313" key="3">
    <source>
        <dbReference type="EMBL" id="KAD0137584.1"/>
    </source>
</evidence>
<evidence type="ECO:0000256" key="2">
    <source>
        <dbReference type="SAM" id="SignalP"/>
    </source>
</evidence>
<keyword evidence="1" id="KW-0472">Membrane</keyword>
<keyword evidence="4" id="KW-1185">Reference proteome</keyword>
<feature type="signal peptide" evidence="2">
    <location>
        <begin position="1"/>
        <end position="23"/>
    </location>
</feature>
<comment type="caution">
    <text evidence="3">The sequence shown here is derived from an EMBL/GenBank/DDBJ whole genome shotgun (WGS) entry which is preliminary data.</text>
</comment>
<sequence length="131" mass="14177">MHMKTYQIAVSVLLLFFTTACFAYNPKDGRKTLVNQMSTTSNPTAAKRSPYDSGWDYSWDYGEHPGRGWAMVLALAGLVTVLVRAMDPVLVLGVAVGVARSLVIVMGKVVVELMVVGMGLAVAVETTDNHE</sequence>
<evidence type="ECO:0000256" key="1">
    <source>
        <dbReference type="SAM" id="Phobius"/>
    </source>
</evidence>
<dbReference type="OrthoDB" id="1731804at2759"/>
<dbReference type="AlphaFoldDB" id="A0A5N6LB80"/>
<dbReference type="PROSITE" id="PS51257">
    <property type="entry name" value="PROKAR_LIPOPROTEIN"/>
    <property type="match status" value="1"/>
</dbReference>
<feature type="chain" id="PRO_5024408227" evidence="2">
    <location>
        <begin position="24"/>
        <end position="131"/>
    </location>
</feature>
<dbReference type="EMBL" id="SZYD01001937">
    <property type="protein sequence ID" value="KAD0137584.1"/>
    <property type="molecule type" value="Genomic_DNA"/>
</dbReference>
<keyword evidence="1" id="KW-1133">Transmembrane helix</keyword>
<protein>
    <submittedName>
        <fullName evidence="3">Uncharacterized protein</fullName>
    </submittedName>
</protein>
<keyword evidence="1" id="KW-0812">Transmembrane</keyword>
<proteinExistence type="predicted"/>
<feature type="transmembrane region" description="Helical" evidence="1">
    <location>
        <begin position="66"/>
        <end position="83"/>
    </location>
</feature>
<gene>
    <name evidence="3" type="ORF">E3N88_44731</name>
</gene>
<keyword evidence="2" id="KW-0732">Signal</keyword>